<dbReference type="EMBL" id="JADIKM010000004">
    <property type="protein sequence ID" value="MFK2905151.1"/>
    <property type="molecule type" value="Genomic_DNA"/>
</dbReference>
<accession>A0ABW8JYI0</accession>
<evidence type="ECO:0000259" key="1">
    <source>
        <dbReference type="Pfam" id="PF00144"/>
    </source>
</evidence>
<comment type="caution">
    <text evidence="2">The sequence shown here is derived from an EMBL/GenBank/DDBJ whole genome shotgun (WGS) entry which is preliminary data.</text>
</comment>
<evidence type="ECO:0000313" key="2">
    <source>
        <dbReference type="EMBL" id="MFK2905151.1"/>
    </source>
</evidence>
<dbReference type="SUPFAM" id="SSF56601">
    <property type="entry name" value="beta-lactamase/transpeptidase-like"/>
    <property type="match status" value="1"/>
</dbReference>
<dbReference type="PANTHER" id="PTHR43283:SF7">
    <property type="entry name" value="BETA-LACTAMASE-RELATED DOMAIN-CONTAINING PROTEIN"/>
    <property type="match status" value="1"/>
</dbReference>
<organism evidence="2 3">
    <name type="scientific">Dyella ginsengisoli</name>
    <dbReference type="NCBI Taxonomy" id="363848"/>
    <lineage>
        <taxon>Bacteria</taxon>
        <taxon>Pseudomonadati</taxon>
        <taxon>Pseudomonadota</taxon>
        <taxon>Gammaproteobacteria</taxon>
        <taxon>Lysobacterales</taxon>
        <taxon>Rhodanobacteraceae</taxon>
        <taxon>Dyella</taxon>
    </lineage>
</organism>
<dbReference type="Pfam" id="PF00144">
    <property type="entry name" value="Beta-lactamase"/>
    <property type="match status" value="1"/>
</dbReference>
<feature type="domain" description="Beta-lactamase-related" evidence="1">
    <location>
        <begin position="271"/>
        <end position="543"/>
    </location>
</feature>
<proteinExistence type="predicted"/>
<reference evidence="2 3" key="1">
    <citation type="submission" date="2020-10" db="EMBL/GenBank/DDBJ databases">
        <title>Phylogeny of dyella-like bacteria.</title>
        <authorList>
            <person name="Fu J."/>
        </authorList>
    </citation>
    <scope>NUCLEOTIDE SEQUENCE [LARGE SCALE GENOMIC DNA]</scope>
    <source>
        <strain evidence="2 3">Gsoil3046</strain>
    </source>
</reference>
<dbReference type="InterPro" id="IPR050789">
    <property type="entry name" value="Diverse_Enzym_Activities"/>
</dbReference>
<dbReference type="Proteomes" id="UP001620460">
    <property type="component" value="Unassembled WGS sequence"/>
</dbReference>
<dbReference type="InterPro" id="IPR012338">
    <property type="entry name" value="Beta-lactam/transpept-like"/>
</dbReference>
<dbReference type="GO" id="GO:0016787">
    <property type="term" value="F:hydrolase activity"/>
    <property type="evidence" value="ECO:0007669"/>
    <property type="project" value="UniProtKB-KW"/>
</dbReference>
<gene>
    <name evidence="2" type="ORF">ISP17_14400</name>
</gene>
<evidence type="ECO:0000313" key="3">
    <source>
        <dbReference type="Proteomes" id="UP001620460"/>
    </source>
</evidence>
<dbReference type="InterPro" id="IPR001466">
    <property type="entry name" value="Beta-lactam-related"/>
</dbReference>
<dbReference type="PANTHER" id="PTHR43283">
    <property type="entry name" value="BETA-LACTAMASE-RELATED"/>
    <property type="match status" value="1"/>
</dbReference>
<sequence length="573" mass="62271">MAGLLVMLAVPARAAVSPEDLVGLWGNETQMTQPVAGRLVLDLRGAAGEAHIGGITAPVSQSGDDVRVALAVGLGTFRGHWSADRARVDGFWVQPPSALRSAYATPLTLTRSQPGVWMGTVQPQAERLSQYLKIERGANGALRAFLRNPEANLTRERWMTVALDGDSVTFGDPGRPRWQLHASYDEETGQLQVNWQGIGVFAFTKRDRANAIGFYASTPQAGTPAWRAPLTLGDGWGTDAPAPSGFDTKQLDALLARVLQSDDAGTPQVQSLLIAHRGKLVVERYFHGFDADQPHDSRSSGKTFAPLLVGLAMAQSKAFTPSTPLRDVLPAYRDAFGSDPRKARITVANLMTMTSGLACDDGDDKSPGNEDAMQSQQAQADWYRYTLALPMLREPGGDKAVYCSAGINLLGAVVAKATGAWLPDFFRRTVGDPLQMRDYHINLMPSGDAYLAGGIYMRPRDMLKLGQLYLDGGRWHGQRIVDAAWVEASTKHHSAFTPDHAYGYGWHLHTMTVAGHAYREYAAEGNGGQFVIVVPELELVVGIQAGNYGDFATWYKLQDLVPTFVIPALRRAR</sequence>
<name>A0ABW8JYI0_9GAMM</name>
<keyword evidence="2" id="KW-0378">Hydrolase</keyword>
<dbReference type="RefSeq" id="WP_404634382.1">
    <property type="nucleotide sequence ID" value="NZ_JADIKM010000004.1"/>
</dbReference>
<protein>
    <submittedName>
        <fullName evidence="2">Serine hydrolase</fullName>
    </submittedName>
</protein>
<dbReference type="Gene3D" id="3.40.710.10">
    <property type="entry name" value="DD-peptidase/beta-lactamase superfamily"/>
    <property type="match status" value="1"/>
</dbReference>
<keyword evidence="3" id="KW-1185">Reference proteome</keyword>